<organism evidence="1 2">
    <name type="scientific">Caldisericum exile</name>
    <dbReference type="NCBI Taxonomy" id="693075"/>
    <lineage>
        <taxon>Bacteria</taxon>
        <taxon>Pseudomonadati</taxon>
        <taxon>Caldisericota/Cryosericota group</taxon>
        <taxon>Caldisericota</taxon>
        <taxon>Caldisericia</taxon>
        <taxon>Caldisericales</taxon>
        <taxon>Caldisericaceae</taxon>
        <taxon>Caldisericum</taxon>
    </lineage>
</organism>
<dbReference type="EMBL" id="PNIX01000293">
    <property type="protein sequence ID" value="PMP81678.1"/>
    <property type="molecule type" value="Genomic_DNA"/>
</dbReference>
<name>A0A2J6X546_9BACT</name>
<accession>A0A2J6X546</accession>
<gene>
    <name evidence="1" type="ORF">C0175_05050</name>
</gene>
<evidence type="ECO:0000313" key="2">
    <source>
        <dbReference type="Proteomes" id="UP000236910"/>
    </source>
</evidence>
<comment type="caution">
    <text evidence="1">The sequence shown here is derived from an EMBL/GenBank/DDBJ whole genome shotgun (WGS) entry which is preliminary data.</text>
</comment>
<sequence>MTRWITKKGKDGENRHIPIQEGQRRREREISFDDYKYLAFDETTKIPISVFKNELKKEINNINWDSKEYLVPNKYFFKYVNMPYVWRITFTCCENFNYEIIFFNDGVTPDNFNEKRKEKGWSFSIHIENDKLGWSVGAHRYTNLTYDEVVNIVKNELLEVDHREESPLYHSIMVK</sequence>
<proteinExistence type="predicted"/>
<evidence type="ECO:0000313" key="1">
    <source>
        <dbReference type="EMBL" id="PMP81678.1"/>
    </source>
</evidence>
<reference evidence="1 2" key="1">
    <citation type="submission" date="2018-01" db="EMBL/GenBank/DDBJ databases">
        <title>Metagenomic assembled genomes from two thermal pools in the Uzon Caldera, Kamchatka, Russia.</title>
        <authorList>
            <person name="Wilkins L."/>
            <person name="Ettinger C."/>
        </authorList>
    </citation>
    <scope>NUCLEOTIDE SEQUENCE [LARGE SCALE GENOMIC DNA]</scope>
    <source>
        <strain evidence="1">ARK-10</strain>
    </source>
</reference>
<dbReference type="AlphaFoldDB" id="A0A2J6X546"/>
<protein>
    <submittedName>
        <fullName evidence="1">Uncharacterized protein</fullName>
    </submittedName>
</protein>
<dbReference type="Proteomes" id="UP000236910">
    <property type="component" value="Unassembled WGS sequence"/>
</dbReference>